<keyword evidence="2" id="KW-0812">Transmembrane</keyword>
<keyword evidence="2" id="KW-0472">Membrane</keyword>
<reference evidence="3" key="1">
    <citation type="submission" date="2022-08" db="EMBL/GenBank/DDBJ databases">
        <title>Genomic Encyclopedia of Type Strains, Phase III (KMG-III): the genomes of soil and plant-associated and newly described type strains.</title>
        <authorList>
            <person name="Whitman W."/>
        </authorList>
    </citation>
    <scope>NUCLEOTIDE SEQUENCE</scope>
    <source>
        <strain evidence="3">HMT 1</strain>
    </source>
</reference>
<evidence type="ECO:0000256" key="1">
    <source>
        <dbReference type="SAM" id="Coils"/>
    </source>
</evidence>
<dbReference type="Proteomes" id="UP001204445">
    <property type="component" value="Unassembled WGS sequence"/>
</dbReference>
<feature type="coiled-coil region" evidence="1">
    <location>
        <begin position="51"/>
        <end position="106"/>
    </location>
</feature>
<keyword evidence="3" id="KW-0131">Cell cycle</keyword>
<dbReference type="AlphaFoldDB" id="A0AAE3HLS7"/>
<dbReference type="EMBL" id="JANUCT010000008">
    <property type="protein sequence ID" value="MCS3903466.1"/>
    <property type="molecule type" value="Genomic_DNA"/>
</dbReference>
<dbReference type="InterPro" id="IPR046703">
    <property type="entry name" value="DUF6776"/>
</dbReference>
<keyword evidence="2" id="KW-1133">Transmembrane helix</keyword>
<dbReference type="GO" id="GO:0051301">
    <property type="term" value="P:cell division"/>
    <property type="evidence" value="ECO:0007669"/>
    <property type="project" value="UniProtKB-KW"/>
</dbReference>
<feature type="transmembrane region" description="Helical" evidence="2">
    <location>
        <begin position="12"/>
        <end position="33"/>
    </location>
</feature>
<organism evidence="3 4">
    <name type="scientific">Methylohalomonas lacus</name>
    <dbReference type="NCBI Taxonomy" id="398773"/>
    <lineage>
        <taxon>Bacteria</taxon>
        <taxon>Pseudomonadati</taxon>
        <taxon>Pseudomonadota</taxon>
        <taxon>Gammaproteobacteria</taxon>
        <taxon>Methylohalomonadales</taxon>
        <taxon>Methylohalomonadaceae</taxon>
        <taxon>Methylohalomonas</taxon>
    </lineage>
</organism>
<comment type="caution">
    <text evidence="3">The sequence shown here is derived from an EMBL/GenBank/DDBJ whole genome shotgun (WGS) entry which is preliminary data.</text>
</comment>
<accession>A0AAE3HLS7</accession>
<name>A0AAE3HLS7_9GAMM</name>
<dbReference type="RefSeq" id="WP_259055249.1">
    <property type="nucleotide sequence ID" value="NZ_JANUCT010000008.1"/>
</dbReference>
<gene>
    <name evidence="3" type="ORF">J2T55_001487</name>
</gene>
<sequence>MRRHTIRPHQPLRYLLLVLIASALVGTGAWILAEYSHWQLIREQMAQNQDYKSLRQTNRELVEDNEALRRKLTMLQTGMTIDKHTTAELQDEVTRLQDRIFQLNRELEFYRGIVSSSEDVKGLAVQGLQLLSAGAPQQYHFRLVLTHVVKSDKVARGHAEVVIEGSQDGAQRTLRLQDVVHEQSLSLDYRFKHFKRFEGLVELPPAFKPRRVRVQLLPEGNSHAKVEKVFDWSDVTG</sequence>
<evidence type="ECO:0000313" key="3">
    <source>
        <dbReference type="EMBL" id="MCS3903466.1"/>
    </source>
</evidence>
<keyword evidence="1" id="KW-0175">Coiled coil</keyword>
<proteinExistence type="predicted"/>
<keyword evidence="3" id="KW-0132">Cell division</keyword>
<protein>
    <submittedName>
        <fullName evidence="3">Cell division protein FtsB</fullName>
    </submittedName>
</protein>
<keyword evidence="4" id="KW-1185">Reference proteome</keyword>
<dbReference type="Pfam" id="PF20567">
    <property type="entry name" value="DUF6776"/>
    <property type="match status" value="1"/>
</dbReference>
<evidence type="ECO:0000256" key="2">
    <source>
        <dbReference type="SAM" id="Phobius"/>
    </source>
</evidence>
<evidence type="ECO:0000313" key="4">
    <source>
        <dbReference type="Proteomes" id="UP001204445"/>
    </source>
</evidence>